<dbReference type="AlphaFoldDB" id="A0A679GK89"/>
<accession>A0A679GK89</accession>
<name>A0A679GK89_9GAMM</name>
<evidence type="ECO:0000313" key="2">
    <source>
        <dbReference type="Proteomes" id="UP000501237"/>
    </source>
</evidence>
<reference evidence="1 2" key="1">
    <citation type="journal article" date="2020" name="Microbiol. Resour. Announc.">
        <title>Complete genome sequence of Pseudomonas otitidis strain MrB4, isolated from Lake Biwa in Japan.</title>
        <authorList>
            <person name="Miyazaki K."/>
            <person name="Hase E."/>
            <person name="Maruya T."/>
        </authorList>
    </citation>
    <scope>NUCLEOTIDE SEQUENCE [LARGE SCALE GENOMIC DNA]</scope>
    <source>
        <strain evidence="1 2">MrB4</strain>
    </source>
</reference>
<evidence type="ECO:0000313" key="1">
    <source>
        <dbReference type="EMBL" id="BCA30135.1"/>
    </source>
</evidence>
<protein>
    <submittedName>
        <fullName evidence="1">Uncharacterized protein</fullName>
    </submittedName>
</protein>
<dbReference type="Proteomes" id="UP000501237">
    <property type="component" value="Chromosome"/>
</dbReference>
<gene>
    <name evidence="1" type="ORF">PtoMrB4_41120</name>
</gene>
<dbReference type="EMBL" id="AP022642">
    <property type="protein sequence ID" value="BCA30135.1"/>
    <property type="molecule type" value="Genomic_DNA"/>
</dbReference>
<sequence length="72" mass="7344">MAGLEALDQLELAEAVGGGAQQVEHLVGEVLGGVEVVIHRASLAGCAARGMRRGPQVVARALEGLGRRVLCA</sequence>
<dbReference type="KEGG" id="poj:PtoMrB4_41120"/>
<proteinExistence type="predicted"/>
<organism evidence="1 2">
    <name type="scientific">Metapseudomonas otitidis</name>
    <dbReference type="NCBI Taxonomy" id="319939"/>
    <lineage>
        <taxon>Bacteria</taxon>
        <taxon>Pseudomonadati</taxon>
        <taxon>Pseudomonadota</taxon>
        <taxon>Gammaproteobacteria</taxon>
        <taxon>Pseudomonadales</taxon>
        <taxon>Pseudomonadaceae</taxon>
        <taxon>Metapseudomonas</taxon>
    </lineage>
</organism>